<gene>
    <name evidence="2" type="ORF">TSOC_013392</name>
</gene>
<organism evidence="2 3">
    <name type="scientific">Tetrabaena socialis</name>
    <dbReference type="NCBI Taxonomy" id="47790"/>
    <lineage>
        <taxon>Eukaryota</taxon>
        <taxon>Viridiplantae</taxon>
        <taxon>Chlorophyta</taxon>
        <taxon>core chlorophytes</taxon>
        <taxon>Chlorophyceae</taxon>
        <taxon>CS clade</taxon>
        <taxon>Chlamydomonadales</taxon>
        <taxon>Tetrabaenaceae</taxon>
        <taxon>Tetrabaena</taxon>
    </lineage>
</organism>
<dbReference type="EMBL" id="PGGS01001181">
    <property type="protein sequence ID" value="PNH00768.1"/>
    <property type="molecule type" value="Genomic_DNA"/>
</dbReference>
<keyword evidence="3" id="KW-1185">Reference proteome</keyword>
<evidence type="ECO:0000256" key="1">
    <source>
        <dbReference type="SAM" id="MobiDB-lite"/>
    </source>
</evidence>
<evidence type="ECO:0000313" key="3">
    <source>
        <dbReference type="Proteomes" id="UP000236333"/>
    </source>
</evidence>
<protein>
    <recommendedName>
        <fullName evidence="4">Ankyrin repeat domain-containing protein</fullName>
    </recommendedName>
</protein>
<feature type="compositionally biased region" description="Gly residues" evidence="1">
    <location>
        <begin position="35"/>
        <end position="52"/>
    </location>
</feature>
<reference evidence="2 3" key="1">
    <citation type="journal article" date="2017" name="Mol. Biol. Evol.">
        <title>The 4-celled Tetrabaena socialis nuclear genome reveals the essential components for genetic control of cell number at the origin of multicellularity in the volvocine lineage.</title>
        <authorList>
            <person name="Featherston J."/>
            <person name="Arakaki Y."/>
            <person name="Hanschen E.R."/>
            <person name="Ferris P.J."/>
            <person name="Michod R.E."/>
            <person name="Olson B.J.S.C."/>
            <person name="Nozaki H."/>
            <person name="Durand P.M."/>
        </authorList>
    </citation>
    <scope>NUCLEOTIDE SEQUENCE [LARGE SCALE GENOMIC DNA]</scope>
    <source>
        <strain evidence="2 3">NIES-571</strain>
    </source>
</reference>
<dbReference type="Proteomes" id="UP000236333">
    <property type="component" value="Unassembled WGS sequence"/>
</dbReference>
<comment type="caution">
    <text evidence="2">The sequence shown here is derived from an EMBL/GenBank/DDBJ whole genome shotgun (WGS) entry which is preliminary data.</text>
</comment>
<evidence type="ECO:0008006" key="4">
    <source>
        <dbReference type="Google" id="ProtNLM"/>
    </source>
</evidence>
<accession>A0A2J7ZKH1</accession>
<proteinExistence type="predicted"/>
<sequence length="66" mass="6502">GGKTPLELAEIRGKPEVAALLQGPGHWPLHLAAARGGGGGKGAGVSVGGSGGPNVQQRWLELRLGG</sequence>
<feature type="non-terminal residue" evidence="2">
    <location>
        <position position="1"/>
    </location>
</feature>
<evidence type="ECO:0000313" key="2">
    <source>
        <dbReference type="EMBL" id="PNH00768.1"/>
    </source>
</evidence>
<dbReference type="AlphaFoldDB" id="A0A2J7ZKH1"/>
<name>A0A2J7ZKH1_9CHLO</name>
<feature type="region of interest" description="Disordered" evidence="1">
    <location>
        <begin position="34"/>
        <end position="54"/>
    </location>
</feature>